<reference evidence="2 3" key="1">
    <citation type="submission" date="2023-07" db="EMBL/GenBank/DDBJ databases">
        <title>Sorghum-associated microbial communities from plants grown in Nebraska, USA.</title>
        <authorList>
            <person name="Schachtman D."/>
        </authorList>
    </citation>
    <scope>NUCLEOTIDE SEQUENCE [LARGE SCALE GENOMIC DNA]</scope>
    <source>
        <strain evidence="2 3">BE313</strain>
    </source>
</reference>
<dbReference type="InterPro" id="IPR016087">
    <property type="entry name" value="Chalcone_isomerase"/>
</dbReference>
<dbReference type="EMBL" id="JAVDXT010000003">
    <property type="protein sequence ID" value="MDR7378655.1"/>
    <property type="molecule type" value="Genomic_DNA"/>
</dbReference>
<accession>A0ABU2CBD8</accession>
<proteinExistence type="predicted"/>
<evidence type="ECO:0000313" key="3">
    <source>
        <dbReference type="Proteomes" id="UP001180487"/>
    </source>
</evidence>
<evidence type="ECO:0000259" key="1">
    <source>
        <dbReference type="Pfam" id="PF16036"/>
    </source>
</evidence>
<feature type="domain" description="Chalcone isomerase" evidence="1">
    <location>
        <begin position="17"/>
        <end position="149"/>
    </location>
</feature>
<evidence type="ECO:0000313" key="2">
    <source>
        <dbReference type="EMBL" id="MDR7378655.1"/>
    </source>
</evidence>
<sequence length="153" mass="16982">MAAAVPQASLSGSTRLKVWGFDIYDAQLWVAPGFQAARYADTAFALELRYLRDFSRADIARRSLAEMRRSAPMSDAQAQAWQQKLASAFPDVQKGDRILGIYLPQTRTARFLTNGQPTGEVSDGDFARLFFGIWLSPDTSEPAMRKQLLAGHP</sequence>
<dbReference type="Proteomes" id="UP001180487">
    <property type="component" value="Unassembled WGS sequence"/>
</dbReference>
<dbReference type="RefSeq" id="WP_310374934.1">
    <property type="nucleotide sequence ID" value="NZ_JAVDXT010000003.1"/>
</dbReference>
<organism evidence="2 3">
    <name type="scientific">Rhodoferax ferrireducens</name>
    <dbReference type="NCBI Taxonomy" id="192843"/>
    <lineage>
        <taxon>Bacteria</taxon>
        <taxon>Pseudomonadati</taxon>
        <taxon>Pseudomonadota</taxon>
        <taxon>Betaproteobacteria</taxon>
        <taxon>Burkholderiales</taxon>
        <taxon>Comamonadaceae</taxon>
        <taxon>Rhodoferax</taxon>
    </lineage>
</organism>
<dbReference type="Pfam" id="PF16036">
    <property type="entry name" value="Chalcone_3"/>
    <property type="match status" value="1"/>
</dbReference>
<protein>
    <recommendedName>
        <fullName evidence="1">Chalcone isomerase domain-containing protein</fullName>
    </recommendedName>
</protein>
<keyword evidence="3" id="KW-1185">Reference proteome</keyword>
<gene>
    <name evidence="2" type="ORF">J2X19_003349</name>
</gene>
<name>A0ABU2CBD8_9BURK</name>
<comment type="caution">
    <text evidence="2">The sequence shown here is derived from an EMBL/GenBank/DDBJ whole genome shotgun (WGS) entry which is preliminary data.</text>
</comment>